<dbReference type="InterPro" id="IPR018247">
    <property type="entry name" value="EF_Hand_1_Ca_BS"/>
</dbReference>
<organism evidence="9 10">
    <name type="scientific">Polarella glacialis</name>
    <name type="common">Dinoflagellate</name>
    <dbReference type="NCBI Taxonomy" id="89957"/>
    <lineage>
        <taxon>Eukaryota</taxon>
        <taxon>Sar</taxon>
        <taxon>Alveolata</taxon>
        <taxon>Dinophyceae</taxon>
        <taxon>Suessiales</taxon>
        <taxon>Suessiaceae</taxon>
        <taxon>Polarella</taxon>
    </lineage>
</organism>
<dbReference type="Pfam" id="PF00024">
    <property type="entry name" value="PAN_1"/>
    <property type="match status" value="1"/>
</dbReference>
<evidence type="ECO:0000256" key="3">
    <source>
        <dbReference type="ARBA" id="ARBA00023157"/>
    </source>
</evidence>
<keyword evidence="4" id="KW-0812">Transmembrane</keyword>
<evidence type="ECO:0000256" key="4">
    <source>
        <dbReference type="SAM" id="Phobius"/>
    </source>
</evidence>
<dbReference type="EMBL" id="CAJNNW010027123">
    <property type="protein sequence ID" value="CAE8689706.1"/>
    <property type="molecule type" value="Genomic_DNA"/>
</dbReference>
<evidence type="ECO:0000313" key="10">
    <source>
        <dbReference type="Proteomes" id="UP000626109"/>
    </source>
</evidence>
<proteinExistence type="predicted"/>
<feature type="signal peptide" evidence="5">
    <location>
        <begin position="1"/>
        <end position="19"/>
    </location>
</feature>
<dbReference type="SMART" id="SM00223">
    <property type="entry name" value="APPLE"/>
    <property type="match status" value="1"/>
</dbReference>
<dbReference type="GO" id="GO:0005576">
    <property type="term" value="C:extracellular region"/>
    <property type="evidence" value="ECO:0007669"/>
    <property type="project" value="InterPro"/>
</dbReference>
<dbReference type="InterPro" id="IPR000177">
    <property type="entry name" value="Apple"/>
</dbReference>
<dbReference type="InterPro" id="IPR011992">
    <property type="entry name" value="EF-hand-dom_pair"/>
</dbReference>
<accession>A0A813JYK2</accession>
<keyword evidence="11" id="KW-1185">Reference proteome</keyword>
<dbReference type="Proteomes" id="UP000654075">
    <property type="component" value="Unassembled WGS sequence"/>
</dbReference>
<evidence type="ECO:0000256" key="1">
    <source>
        <dbReference type="ARBA" id="ARBA00022737"/>
    </source>
</evidence>
<dbReference type="InterPro" id="IPR002048">
    <property type="entry name" value="EF_hand_dom"/>
</dbReference>
<name>A0A813JYK2_POLGL</name>
<evidence type="ECO:0000313" key="9">
    <source>
        <dbReference type="EMBL" id="CAE8689706.1"/>
    </source>
</evidence>
<keyword evidence="4" id="KW-0472">Membrane</keyword>
<evidence type="ECO:0000313" key="8">
    <source>
        <dbReference type="EMBL" id="CAE8611580.1"/>
    </source>
</evidence>
<dbReference type="AlphaFoldDB" id="A0A813JYK2"/>
<keyword evidence="5" id="KW-0732">Signal</keyword>
<protein>
    <recommendedName>
        <fullName evidence="12">EF-hand domain-containing protein</fullName>
    </recommendedName>
</protein>
<keyword evidence="1" id="KW-0677">Repeat</keyword>
<reference evidence="9" key="1">
    <citation type="submission" date="2021-02" db="EMBL/GenBank/DDBJ databases">
        <authorList>
            <person name="Dougan E. K."/>
            <person name="Rhodes N."/>
            <person name="Thang M."/>
            <person name="Chan C."/>
        </authorList>
    </citation>
    <scope>NUCLEOTIDE SEQUENCE</scope>
</reference>
<dbReference type="SUPFAM" id="SSF57414">
    <property type="entry name" value="Hairpin loop containing domain-like"/>
    <property type="match status" value="1"/>
</dbReference>
<keyword evidence="3" id="KW-1015">Disulfide bond</keyword>
<evidence type="ECO:0008006" key="12">
    <source>
        <dbReference type="Google" id="ProtNLM"/>
    </source>
</evidence>
<dbReference type="PROSITE" id="PS50222">
    <property type="entry name" value="EF_HAND_2"/>
    <property type="match status" value="1"/>
</dbReference>
<dbReference type="EMBL" id="CAJNNV010025031">
    <property type="protein sequence ID" value="CAE8611580.1"/>
    <property type="molecule type" value="Genomic_DNA"/>
</dbReference>
<dbReference type="GO" id="GO:0005509">
    <property type="term" value="F:calcium ion binding"/>
    <property type="evidence" value="ECO:0007669"/>
    <property type="project" value="InterPro"/>
</dbReference>
<evidence type="ECO:0000259" key="6">
    <source>
        <dbReference type="PROSITE" id="PS50222"/>
    </source>
</evidence>
<dbReference type="SUPFAM" id="SSF47473">
    <property type="entry name" value="EF-hand"/>
    <property type="match status" value="1"/>
</dbReference>
<evidence type="ECO:0000256" key="2">
    <source>
        <dbReference type="ARBA" id="ARBA00022837"/>
    </source>
</evidence>
<dbReference type="InterPro" id="IPR003609">
    <property type="entry name" value="Pan_app"/>
</dbReference>
<gene>
    <name evidence="8" type="ORF">PGLA1383_LOCUS29381</name>
    <name evidence="9" type="ORF">PGLA2088_LOCUS26574</name>
</gene>
<dbReference type="GO" id="GO:0006508">
    <property type="term" value="P:proteolysis"/>
    <property type="evidence" value="ECO:0007669"/>
    <property type="project" value="InterPro"/>
</dbReference>
<keyword evidence="2" id="KW-0106">Calcium</keyword>
<dbReference type="Proteomes" id="UP000626109">
    <property type="component" value="Unassembled WGS sequence"/>
</dbReference>
<dbReference type="OrthoDB" id="328076at2759"/>
<dbReference type="PROSITE" id="PS00018">
    <property type="entry name" value="EF_HAND_1"/>
    <property type="match status" value="1"/>
</dbReference>
<comment type="caution">
    <text evidence="9">The sequence shown here is derived from an EMBL/GenBank/DDBJ whole genome shotgun (WGS) entry which is preliminary data.</text>
</comment>
<evidence type="ECO:0000259" key="7">
    <source>
        <dbReference type="PROSITE" id="PS50948"/>
    </source>
</evidence>
<sequence>MSVSKSLAFLTLAASGVAGLDTPACAVVGKAYNDTAVQVMANGGNVASAQICQSSCKADILCRHFTWYTAGWCWLQSEDLGDNVVTFDSVNATSGPKDCVGDDKTYDVNPFQAISDKTNATAVKADAYFGTGGFFQGVHSSVSSAASAVHAAAPDELKKAHYGFPIWGYMLIGFVVAGAGLCCAYKCGASGSRKKSKRGVKVDMPDAEAPGDAMVDMPAYTGKSWTTISPGVNPAYATVPQVTYAAEPMATYSAPQMSYAAVPQVTYTNSPQVVYQAPNIFNQLDTDGDGVLSQEEFARMGRA</sequence>
<keyword evidence="4" id="KW-1133">Transmembrane helix</keyword>
<evidence type="ECO:0000256" key="5">
    <source>
        <dbReference type="SAM" id="SignalP"/>
    </source>
</evidence>
<evidence type="ECO:0000313" key="11">
    <source>
        <dbReference type="Proteomes" id="UP000654075"/>
    </source>
</evidence>
<feature type="domain" description="Apple" evidence="7">
    <location>
        <begin position="25"/>
        <end position="99"/>
    </location>
</feature>
<feature type="chain" id="PRO_5035596301" description="EF-hand domain-containing protein" evidence="5">
    <location>
        <begin position="20"/>
        <end position="303"/>
    </location>
</feature>
<dbReference type="PROSITE" id="PS50948">
    <property type="entry name" value="PAN"/>
    <property type="match status" value="1"/>
</dbReference>
<dbReference type="Gene3D" id="3.50.4.10">
    <property type="entry name" value="Hepatocyte Growth Factor"/>
    <property type="match status" value="1"/>
</dbReference>
<feature type="transmembrane region" description="Helical" evidence="4">
    <location>
        <begin position="166"/>
        <end position="188"/>
    </location>
</feature>
<feature type="domain" description="EF-hand" evidence="6">
    <location>
        <begin position="279"/>
        <end position="303"/>
    </location>
</feature>